<dbReference type="PANTHER" id="PTHR11048:SF28">
    <property type="entry name" value="4-HYDROXYBENZOATE POLYPRENYLTRANSFERASE, MITOCHONDRIAL"/>
    <property type="match status" value="1"/>
</dbReference>
<dbReference type="PANTHER" id="PTHR11048">
    <property type="entry name" value="PRENYLTRANSFERASES"/>
    <property type="match status" value="1"/>
</dbReference>
<keyword evidence="11" id="KW-1185">Reference proteome</keyword>
<feature type="transmembrane region" description="Helical" evidence="9">
    <location>
        <begin position="119"/>
        <end position="137"/>
    </location>
</feature>
<evidence type="ECO:0000256" key="1">
    <source>
        <dbReference type="ARBA" id="ARBA00001946"/>
    </source>
</evidence>
<keyword evidence="5" id="KW-0808">Transferase</keyword>
<comment type="subcellular location">
    <subcellularLocation>
        <location evidence="2">Membrane</location>
        <topology evidence="2">Multi-pass membrane protein</topology>
    </subcellularLocation>
</comment>
<dbReference type="InterPro" id="IPR039653">
    <property type="entry name" value="Prenyltransferase"/>
</dbReference>
<feature type="transmembrane region" description="Helical" evidence="9">
    <location>
        <begin position="239"/>
        <end position="259"/>
    </location>
</feature>
<protein>
    <submittedName>
        <fullName evidence="10">UbiA family prenyltransferase</fullName>
    </submittedName>
</protein>
<evidence type="ECO:0000256" key="9">
    <source>
        <dbReference type="SAM" id="Phobius"/>
    </source>
</evidence>
<proteinExistence type="inferred from homology"/>
<organism evidence="10 11">
    <name type="scientific">Cognatiluteimonas sedimenti</name>
    <dbReference type="NCBI Taxonomy" id="2927791"/>
    <lineage>
        <taxon>Bacteria</taxon>
        <taxon>Pseudomonadati</taxon>
        <taxon>Pseudomonadota</taxon>
        <taxon>Gammaproteobacteria</taxon>
        <taxon>Lysobacterales</taxon>
        <taxon>Lysobacteraceae</taxon>
        <taxon>Cognatiluteimonas</taxon>
    </lineage>
</organism>
<comment type="cofactor">
    <cofactor evidence="1">
        <name>Mg(2+)</name>
        <dbReference type="ChEBI" id="CHEBI:18420"/>
    </cofactor>
</comment>
<dbReference type="Pfam" id="PF01040">
    <property type="entry name" value="UbiA"/>
    <property type="match status" value="1"/>
</dbReference>
<comment type="caution">
    <text evidence="10">The sequence shown here is derived from an EMBL/GenBank/DDBJ whole genome shotgun (WGS) entry which is preliminary data.</text>
</comment>
<evidence type="ECO:0000256" key="4">
    <source>
        <dbReference type="ARBA" id="ARBA00022475"/>
    </source>
</evidence>
<dbReference type="Proteomes" id="UP001165423">
    <property type="component" value="Unassembled WGS sequence"/>
</dbReference>
<keyword evidence="4" id="KW-1003">Cell membrane</keyword>
<dbReference type="Gene3D" id="1.10.357.140">
    <property type="entry name" value="UbiA prenyltransferase"/>
    <property type="match status" value="1"/>
</dbReference>
<evidence type="ECO:0000256" key="8">
    <source>
        <dbReference type="ARBA" id="ARBA00023136"/>
    </source>
</evidence>
<dbReference type="CDD" id="cd13956">
    <property type="entry name" value="PT_UbiA"/>
    <property type="match status" value="1"/>
</dbReference>
<gene>
    <name evidence="10" type="ORF">MQC88_04620</name>
</gene>
<dbReference type="RefSeq" id="WP_243319445.1">
    <property type="nucleotide sequence ID" value="NZ_JALGCL010000001.1"/>
</dbReference>
<dbReference type="InterPro" id="IPR000537">
    <property type="entry name" value="UbiA_prenyltransferase"/>
</dbReference>
<keyword evidence="6 9" id="KW-0812">Transmembrane</keyword>
<dbReference type="Gene3D" id="1.20.120.1780">
    <property type="entry name" value="UbiA prenyltransferase"/>
    <property type="match status" value="1"/>
</dbReference>
<dbReference type="InterPro" id="IPR044878">
    <property type="entry name" value="UbiA_sf"/>
</dbReference>
<evidence type="ECO:0000256" key="5">
    <source>
        <dbReference type="ARBA" id="ARBA00022679"/>
    </source>
</evidence>
<feature type="transmembrane region" description="Helical" evidence="9">
    <location>
        <begin position="206"/>
        <end position="233"/>
    </location>
</feature>
<feature type="transmembrane region" description="Helical" evidence="9">
    <location>
        <begin position="92"/>
        <end position="113"/>
    </location>
</feature>
<evidence type="ECO:0000256" key="3">
    <source>
        <dbReference type="ARBA" id="ARBA00005985"/>
    </source>
</evidence>
<keyword evidence="8 9" id="KW-0472">Membrane</keyword>
<keyword evidence="7 9" id="KW-1133">Transmembrane helix</keyword>
<accession>A0ABT0A2P5</accession>
<evidence type="ECO:0000313" key="11">
    <source>
        <dbReference type="Proteomes" id="UP001165423"/>
    </source>
</evidence>
<comment type="similarity">
    <text evidence="3">Belongs to the UbiA prenyltransferase family.</text>
</comment>
<evidence type="ECO:0000256" key="7">
    <source>
        <dbReference type="ARBA" id="ARBA00022989"/>
    </source>
</evidence>
<feature type="transmembrane region" description="Helical" evidence="9">
    <location>
        <begin position="280"/>
        <end position="297"/>
    </location>
</feature>
<name>A0ABT0A2P5_9GAMM</name>
<dbReference type="EMBL" id="JALGCL010000001">
    <property type="protein sequence ID" value="MCJ0825247.1"/>
    <property type="molecule type" value="Genomic_DNA"/>
</dbReference>
<evidence type="ECO:0000256" key="2">
    <source>
        <dbReference type="ARBA" id="ARBA00004141"/>
    </source>
</evidence>
<reference evidence="10 11" key="1">
    <citation type="submission" date="2022-03" db="EMBL/GenBank/DDBJ databases">
        <title>Luteimonas soily sp. nov., a novel bacterium isolated from the soil.</title>
        <authorList>
            <person name="Zhang X."/>
        </authorList>
    </citation>
    <scope>NUCLEOTIDE SEQUENCE [LARGE SCALE GENOMIC DNA]</scope>
    <source>
        <strain evidence="10 11">50</strain>
    </source>
</reference>
<evidence type="ECO:0000256" key="6">
    <source>
        <dbReference type="ARBA" id="ARBA00022692"/>
    </source>
</evidence>
<evidence type="ECO:0000313" key="10">
    <source>
        <dbReference type="EMBL" id="MCJ0825247.1"/>
    </source>
</evidence>
<sequence length="298" mass="32509">MKRFLALSRSTHGVLDMAMPGFVALLWLGGFPGWQVLGLCLFTGLAGYTAIYALNDLLGVNDDKAKVAVATTRPGYSVEASPMRYPLARNLVSLRGALAWFGFWYALTLVGAWLLNPRLVLVVLAATVLEALYCKLLKVTWWRTLVSGLVKSAGPIAAVFVVRPEPSPGLLLLLLAWLMLWEIGGQNIPADWNDIEEDRRIGARTIPLLFGTRVAGALVVATLASTVFLSLWLPLMSPLALGWPFRLACLGVGGVLLLWPALRLYRTRDGRDAARLFDRASLYPLAQLAVVLGFVLVP</sequence>